<feature type="domain" description="Alpha-L-rhamnosidase C-terminal" evidence="3">
    <location>
        <begin position="732"/>
        <end position="786"/>
    </location>
</feature>
<evidence type="ECO:0000259" key="2">
    <source>
        <dbReference type="Pfam" id="PF17389"/>
    </source>
</evidence>
<gene>
    <name evidence="4" type="ORF">K8F61_03425</name>
</gene>
<protein>
    <submittedName>
        <fullName evidence="4">Alpha-L-rhamnosidase N-terminal domain-containing protein</fullName>
    </submittedName>
</protein>
<organism evidence="4 5">
    <name type="scientific">Microbacterium resistens</name>
    <dbReference type="NCBI Taxonomy" id="156977"/>
    <lineage>
        <taxon>Bacteria</taxon>
        <taxon>Bacillati</taxon>
        <taxon>Actinomycetota</taxon>
        <taxon>Actinomycetes</taxon>
        <taxon>Micrococcales</taxon>
        <taxon>Microbacteriaceae</taxon>
        <taxon>Microbacterium</taxon>
    </lineage>
</organism>
<evidence type="ECO:0000313" key="5">
    <source>
        <dbReference type="Proteomes" id="UP001199642"/>
    </source>
</evidence>
<evidence type="ECO:0000259" key="3">
    <source>
        <dbReference type="Pfam" id="PF17390"/>
    </source>
</evidence>
<dbReference type="EMBL" id="CP082781">
    <property type="protein sequence ID" value="UGS27270.1"/>
    <property type="molecule type" value="Genomic_DNA"/>
</dbReference>
<dbReference type="InterPro" id="IPR008928">
    <property type="entry name" value="6-hairpin_glycosidase_sf"/>
</dbReference>
<dbReference type="InterPro" id="IPR035398">
    <property type="entry name" value="Bac_rhamnosid_C"/>
</dbReference>
<dbReference type="SUPFAM" id="SSF49785">
    <property type="entry name" value="Galactose-binding domain-like"/>
    <property type="match status" value="1"/>
</dbReference>
<evidence type="ECO:0000259" key="1">
    <source>
        <dbReference type="Pfam" id="PF08531"/>
    </source>
</evidence>
<dbReference type="Proteomes" id="UP001199642">
    <property type="component" value="Chromosome"/>
</dbReference>
<dbReference type="InterPro" id="IPR012341">
    <property type="entry name" value="6hp_glycosidase-like_sf"/>
</dbReference>
<dbReference type="Pfam" id="PF08531">
    <property type="entry name" value="Bac_rhamnosid_N"/>
    <property type="match status" value="1"/>
</dbReference>
<dbReference type="Pfam" id="PF17390">
    <property type="entry name" value="Bac_rhamnosid_C"/>
    <property type="match status" value="1"/>
</dbReference>
<feature type="domain" description="Alpha-L-rhamnosidase six-hairpin glycosidase" evidence="2">
    <location>
        <begin position="370"/>
        <end position="624"/>
    </location>
</feature>
<dbReference type="InterPro" id="IPR035396">
    <property type="entry name" value="Bac_rhamnosid6H"/>
</dbReference>
<dbReference type="RefSeq" id="WP_231820688.1">
    <property type="nucleotide sequence ID" value="NZ_CP082781.1"/>
</dbReference>
<reference evidence="4 5" key="1">
    <citation type="submission" date="2023-01" db="EMBL/GenBank/DDBJ databases">
        <title>Characterization of estradiol degrading bacteria Microbacterium sp. MZT7 and reveal degrading genes through genome analysis.</title>
        <authorList>
            <person name="Hao P."/>
            <person name="Gao Y."/>
        </authorList>
    </citation>
    <scope>NUCLEOTIDE SEQUENCE [LARGE SCALE GENOMIC DNA]</scope>
    <source>
        <strain evidence="4 5">MZT7</strain>
    </source>
</reference>
<evidence type="ECO:0000313" key="4">
    <source>
        <dbReference type="EMBL" id="UGS27270.1"/>
    </source>
</evidence>
<accession>A0ABY3RWI7</accession>
<dbReference type="Gene3D" id="1.50.10.10">
    <property type="match status" value="1"/>
</dbReference>
<dbReference type="InterPro" id="IPR013737">
    <property type="entry name" value="Bac_rhamnosid_N"/>
</dbReference>
<keyword evidence="5" id="KW-1185">Reference proteome</keyword>
<dbReference type="PANTHER" id="PTHR34987:SF2">
    <property type="entry name" value="B, PUTATIVE (AFU_ORTHOLOGUE AFUA_7G05040)-RELATED"/>
    <property type="match status" value="1"/>
</dbReference>
<feature type="domain" description="Bacterial alpha-L-rhamnosidase N-terminal" evidence="1">
    <location>
        <begin position="61"/>
        <end position="209"/>
    </location>
</feature>
<proteinExistence type="predicted"/>
<dbReference type="PANTHER" id="PTHR34987">
    <property type="entry name" value="C, PUTATIVE (AFU_ORTHOLOGUE AFUA_3G02880)-RELATED"/>
    <property type="match status" value="1"/>
</dbReference>
<dbReference type="InterPro" id="IPR008979">
    <property type="entry name" value="Galactose-bd-like_sf"/>
</dbReference>
<dbReference type="Gene3D" id="2.60.120.260">
    <property type="entry name" value="Galactose-binding domain-like"/>
    <property type="match status" value="2"/>
</dbReference>
<dbReference type="Gene3D" id="2.60.420.10">
    <property type="entry name" value="Maltose phosphorylase, domain 3"/>
    <property type="match status" value="1"/>
</dbReference>
<dbReference type="SUPFAM" id="SSF48208">
    <property type="entry name" value="Six-hairpin glycosidases"/>
    <property type="match status" value="1"/>
</dbReference>
<name>A0ABY3RWI7_9MICO</name>
<sequence length="806" mass="86843">MSTATWPRQTTARPWRGRWIWSRTTGLVVPGPEEPLGALDPGTSDQRVLLRRSFSLPSTPGRATLFATADARYAAWINGERVGSGPARHDADALTYDEWDVTALLRPGLNTIAVLARFYGDPVPWWTPSRASHTMGAGAFAAELEADGEGIVATDAEWIACDADAWTPAAPQGVLASQPAELFDARRLDPDWTTRPDPSGAWHPAREIREQSIIGPRGRTTPGGEPYGAVLPRQAPALAETPLALPTGELARSGSDAVAATTAQLVAALADDISTGRVTVLDVGRIVSGRLRLTFAGTAGDIVRGGLLEAVGPAAFESAAPLQLVLRDGETVVEPFDLVAGRFLALSASAAGALPRLIRAELVETHRPRHGASFSSSDELLNRVVEVSLRTVDLSAADAYLDCPTRERRAWTGDAVVHQSVDLVANADWSLAVWNPQLLARPRPGGMLPMAAAGDFASPRIPPIPDWALHWIASVHNLFRYTGDRGLVGALLPTVEGVLRWFLPYLRDGRLVDVPGWVLIDWSPVQVRGSSAALTALWARALRQFAEMASWQGDRGRADWADRLHADVRDGFEAYWDEARGAYRDNILPDGSLGSGVSEHVAAAAVLAGIVPADRRSDVRRLLTDRAVMFTRSPLADHGADQRGPSAGSPVWRRDEPDWDTERFVVGAQPFFRSLVHAAIAELGGDLLPLYRDWDLLLATGPTALRECWEGGSYCHGWSATVAHDVIVHTLGVTPELPGYERARVAPRPETLERVRAVVPTPHGAIDVRVEGDALTVATPVPATVRWNGEEHDLSPGTHVLSGAVR</sequence>
<dbReference type="Pfam" id="PF17389">
    <property type="entry name" value="Bac_rhamnosid6H"/>
    <property type="match status" value="1"/>
</dbReference>